<feature type="domain" description="HTH marR-type" evidence="4">
    <location>
        <begin position="9"/>
        <end position="158"/>
    </location>
</feature>
<gene>
    <name evidence="5" type="ORF">B4121_0190</name>
</gene>
<evidence type="ECO:0000256" key="2">
    <source>
        <dbReference type="ARBA" id="ARBA00023125"/>
    </source>
</evidence>
<keyword evidence="3" id="KW-0804">Transcription</keyword>
<dbReference type="PANTHER" id="PTHR35790:SF4">
    <property type="entry name" value="HTH-TYPE TRANSCRIPTIONAL REGULATOR PCHR"/>
    <property type="match status" value="1"/>
</dbReference>
<dbReference type="Gene3D" id="1.10.10.10">
    <property type="entry name" value="Winged helix-like DNA-binding domain superfamily/Winged helix DNA-binding domain"/>
    <property type="match status" value="1"/>
</dbReference>
<dbReference type="InterPro" id="IPR036388">
    <property type="entry name" value="WH-like_DNA-bd_sf"/>
</dbReference>
<dbReference type="RefSeq" id="WP_217626224.1">
    <property type="nucleotide sequence ID" value="NZ_CP116232.1"/>
</dbReference>
<name>A0A7Z1B6N2_9BACI</name>
<dbReference type="SUPFAM" id="SSF46785">
    <property type="entry name" value="Winged helix' DNA-binding domain"/>
    <property type="match status" value="1"/>
</dbReference>
<accession>A0A7Z1B6N2</accession>
<dbReference type="Pfam" id="PF01047">
    <property type="entry name" value="MarR"/>
    <property type="match status" value="1"/>
</dbReference>
<dbReference type="InterPro" id="IPR052067">
    <property type="entry name" value="Metal_resp_HTH_trans_reg"/>
</dbReference>
<dbReference type="InterPro" id="IPR000835">
    <property type="entry name" value="HTH_MarR-typ"/>
</dbReference>
<evidence type="ECO:0000256" key="1">
    <source>
        <dbReference type="ARBA" id="ARBA00023015"/>
    </source>
</evidence>
<keyword evidence="2" id="KW-0238">DNA-binding</keyword>
<dbReference type="Gene3D" id="6.10.140.1680">
    <property type="match status" value="1"/>
</dbReference>
<dbReference type="Proteomes" id="UP000185604">
    <property type="component" value="Unassembled WGS sequence"/>
</dbReference>
<dbReference type="GO" id="GO:0003677">
    <property type="term" value="F:DNA binding"/>
    <property type="evidence" value="ECO:0007669"/>
    <property type="project" value="UniProtKB-KW"/>
</dbReference>
<reference evidence="5 6" key="1">
    <citation type="journal article" date="2016" name="Front. Microbiol.">
        <title>High-Level Heat Resistance of Spores of Bacillus amyloliquefaciens and Bacillus licheniformis Results from the Presence of a spoVA Operon in a Tn1546 Transposon.</title>
        <authorList>
            <person name="Berendsen E.M."/>
            <person name="Koning R.A."/>
            <person name="Boekhorst J."/>
            <person name="de Jong A."/>
            <person name="Kuipers O.P."/>
            <person name="Wells-Bennik M.H."/>
        </authorList>
    </citation>
    <scope>NUCLEOTIDE SEQUENCE [LARGE SCALE GENOMIC DNA]</scope>
    <source>
        <strain evidence="5 6">B4121</strain>
    </source>
</reference>
<dbReference type="EMBL" id="LKPO01000001">
    <property type="protein sequence ID" value="OLF98663.1"/>
    <property type="molecule type" value="Genomic_DNA"/>
</dbReference>
<proteinExistence type="predicted"/>
<comment type="caution">
    <text evidence="5">The sequence shown here is derived from an EMBL/GenBank/DDBJ whole genome shotgun (WGS) entry which is preliminary data.</text>
</comment>
<evidence type="ECO:0000313" key="6">
    <source>
        <dbReference type="Proteomes" id="UP000185604"/>
    </source>
</evidence>
<dbReference type="GO" id="GO:0003700">
    <property type="term" value="F:DNA-binding transcription factor activity"/>
    <property type="evidence" value="ECO:0007669"/>
    <property type="project" value="InterPro"/>
</dbReference>
<dbReference type="AlphaFoldDB" id="A0A7Z1B6N2"/>
<evidence type="ECO:0000313" key="5">
    <source>
        <dbReference type="EMBL" id="OLF98663.1"/>
    </source>
</evidence>
<dbReference type="PROSITE" id="PS50995">
    <property type="entry name" value="HTH_MARR_2"/>
    <property type="match status" value="1"/>
</dbReference>
<dbReference type="CDD" id="cd00090">
    <property type="entry name" value="HTH_ARSR"/>
    <property type="match status" value="1"/>
</dbReference>
<evidence type="ECO:0000259" key="4">
    <source>
        <dbReference type="PROSITE" id="PS50995"/>
    </source>
</evidence>
<protein>
    <submittedName>
        <fullName evidence="5">Transcriptional regulator MarR family</fullName>
    </submittedName>
</protein>
<sequence>MMIVENKTYEQAFQAVQDFILKREKRAQHEQQALAKEAFQEDGSIRKHWTLTQLHIISLISENEADVNNAFLAAKLQISKAAVTKAVNVLTKHGMIESHKKPNNNKELYYRLTDEGKKLADIHDRMHEIAKQRYIEMFERFSESELETVIRFLNEWSKHI</sequence>
<evidence type="ECO:0000256" key="3">
    <source>
        <dbReference type="ARBA" id="ARBA00023163"/>
    </source>
</evidence>
<dbReference type="SMART" id="SM00347">
    <property type="entry name" value="HTH_MARR"/>
    <property type="match status" value="1"/>
</dbReference>
<dbReference type="InterPro" id="IPR011991">
    <property type="entry name" value="ArsR-like_HTH"/>
</dbReference>
<keyword evidence="1" id="KW-0805">Transcription regulation</keyword>
<dbReference type="InterPro" id="IPR036390">
    <property type="entry name" value="WH_DNA-bd_sf"/>
</dbReference>
<organism evidence="5 6">
    <name type="scientific">Bacillus paralicheniformis</name>
    <dbReference type="NCBI Taxonomy" id="1648923"/>
    <lineage>
        <taxon>Bacteria</taxon>
        <taxon>Bacillati</taxon>
        <taxon>Bacillota</taxon>
        <taxon>Bacilli</taxon>
        <taxon>Bacillales</taxon>
        <taxon>Bacillaceae</taxon>
        <taxon>Bacillus</taxon>
    </lineage>
</organism>
<dbReference type="PANTHER" id="PTHR35790">
    <property type="entry name" value="HTH-TYPE TRANSCRIPTIONAL REGULATOR PCHR"/>
    <property type="match status" value="1"/>
</dbReference>